<feature type="transmembrane region" description="Helical" evidence="2">
    <location>
        <begin position="282"/>
        <end position="299"/>
    </location>
</feature>
<organism evidence="4 5">
    <name type="scientific">Candidatus Eisenbergiella merdigallinarum</name>
    <dbReference type="NCBI Taxonomy" id="2838552"/>
    <lineage>
        <taxon>Bacteria</taxon>
        <taxon>Bacillati</taxon>
        <taxon>Bacillota</taxon>
        <taxon>Clostridia</taxon>
        <taxon>Lachnospirales</taxon>
        <taxon>Lachnospiraceae</taxon>
        <taxon>Eisenbergiella</taxon>
    </lineage>
</organism>
<evidence type="ECO:0000256" key="1">
    <source>
        <dbReference type="SAM" id="MobiDB-lite"/>
    </source>
</evidence>
<feature type="transmembrane region" description="Helical" evidence="2">
    <location>
        <begin position="306"/>
        <end position="337"/>
    </location>
</feature>
<comment type="caution">
    <text evidence="4">The sequence shown here is derived from an EMBL/GenBank/DDBJ whole genome shotgun (WGS) entry which is preliminary data.</text>
</comment>
<feature type="transmembrane region" description="Helical" evidence="2">
    <location>
        <begin position="462"/>
        <end position="481"/>
    </location>
</feature>
<protein>
    <submittedName>
        <fullName evidence="4">Glycosyltransferase family 39 protein</fullName>
        <ecNumber evidence="4">2.4.-.-</ecNumber>
    </submittedName>
</protein>
<reference evidence="4" key="2">
    <citation type="submission" date="2021-04" db="EMBL/GenBank/DDBJ databases">
        <authorList>
            <person name="Gilroy R."/>
        </authorList>
    </citation>
    <scope>NUCLEOTIDE SEQUENCE</scope>
    <source>
        <strain evidence="4">USAMLcec3-2134</strain>
    </source>
</reference>
<name>A0A9D2MTX0_9FIRM</name>
<keyword evidence="2" id="KW-0812">Transmembrane</keyword>
<proteinExistence type="predicted"/>
<feature type="transmembrane region" description="Helical" evidence="2">
    <location>
        <begin position="203"/>
        <end position="221"/>
    </location>
</feature>
<dbReference type="EC" id="2.4.-.-" evidence="4"/>
<feature type="transmembrane region" description="Helical" evidence="2">
    <location>
        <begin position="510"/>
        <end position="528"/>
    </location>
</feature>
<feature type="transmembrane region" description="Helical" evidence="2">
    <location>
        <begin position="132"/>
        <end position="153"/>
    </location>
</feature>
<feature type="transmembrane region" description="Helical" evidence="2">
    <location>
        <begin position="357"/>
        <end position="376"/>
    </location>
</feature>
<evidence type="ECO:0000256" key="2">
    <source>
        <dbReference type="SAM" id="Phobius"/>
    </source>
</evidence>
<keyword evidence="4" id="KW-0808">Transferase</keyword>
<keyword evidence="2" id="KW-1133">Transmembrane helix</keyword>
<feature type="transmembrane region" description="Helical" evidence="2">
    <location>
        <begin position="540"/>
        <end position="559"/>
    </location>
</feature>
<sequence length="592" mass="64729">MRFPQARRQPCPPRLRLSLGGRKRWSDGKDESGENDEISKNTENRENDGNGRYVRTMETKKNDGAENAAEGLLLPGTVLFFCLLALCMQGIPALAAIPEEVKRGSFAVLFFLLLAAAVFGAVTGKIPEREMVFLIVCLSMLLRCAYVILSGLYERQHDLGVYTGIGDEQVNPGHLGYIEFIYKFRKLPDMNPYELFSYYHPPLHYVISGLWLILLTGAGMAEGPAFESLQVLPLLYSGLFLLVCLQVLKLLGARGKGLYAGLFLCGLHPSLMYLAGSVNNDMLSTLLTACSIWLCLLWIRKKTLPLLLALALSIGLGLLCKINTAVIALPVALVFLMDLAGVLRGEGRVGRETWKTLRNYALFGITSGVVGLSWIARNLILFSVKPGISSATPESVMYTGAYGLWQRIGLPAAADWNFQFPFHGISAESCCNTWVILFQTALFAEEYPAGLAAFPMLLCRTAFVLSILAAIACALLFAAVWRKKTLLAVGEAKGKQPGALLRSRALQESSFLGTGYLAFLFSFVLFTVKYPYTCSSDFRYIVICLLYMGAGMAESAALFPTGRFARIGGAVRALTCAAVAAAACAVVVWQRW</sequence>
<evidence type="ECO:0000313" key="4">
    <source>
        <dbReference type="EMBL" id="HJB91950.1"/>
    </source>
</evidence>
<accession>A0A9D2MTX0</accession>
<feature type="compositionally biased region" description="Basic and acidic residues" evidence="1">
    <location>
        <begin position="24"/>
        <end position="53"/>
    </location>
</feature>
<feature type="domain" description="Glycosyltransferase RgtA/B/C/D-like" evidence="3">
    <location>
        <begin position="233"/>
        <end position="337"/>
    </location>
</feature>
<dbReference type="InterPro" id="IPR038731">
    <property type="entry name" value="RgtA/B/C-like"/>
</dbReference>
<reference evidence="4" key="1">
    <citation type="journal article" date="2021" name="PeerJ">
        <title>Extensive microbial diversity within the chicken gut microbiome revealed by metagenomics and culture.</title>
        <authorList>
            <person name="Gilroy R."/>
            <person name="Ravi A."/>
            <person name="Getino M."/>
            <person name="Pursley I."/>
            <person name="Horton D.L."/>
            <person name="Alikhan N.F."/>
            <person name="Baker D."/>
            <person name="Gharbi K."/>
            <person name="Hall N."/>
            <person name="Watson M."/>
            <person name="Adriaenssens E.M."/>
            <person name="Foster-Nyarko E."/>
            <person name="Jarju S."/>
            <person name="Secka A."/>
            <person name="Antonio M."/>
            <person name="Oren A."/>
            <person name="Chaudhuri R.R."/>
            <person name="La Ragione R."/>
            <person name="Hildebrand F."/>
            <person name="Pallen M.J."/>
        </authorList>
    </citation>
    <scope>NUCLEOTIDE SEQUENCE</scope>
    <source>
        <strain evidence="4">USAMLcec3-2134</strain>
    </source>
</reference>
<keyword evidence="2" id="KW-0472">Membrane</keyword>
<feature type="transmembrane region" description="Helical" evidence="2">
    <location>
        <begin position="72"/>
        <end position="94"/>
    </location>
</feature>
<feature type="region of interest" description="Disordered" evidence="1">
    <location>
        <begin position="1"/>
        <end position="53"/>
    </location>
</feature>
<gene>
    <name evidence="4" type="ORF">H9763_10880</name>
</gene>
<evidence type="ECO:0000313" key="5">
    <source>
        <dbReference type="Proteomes" id="UP000886883"/>
    </source>
</evidence>
<dbReference type="EMBL" id="DWXE01000040">
    <property type="protein sequence ID" value="HJB91950.1"/>
    <property type="molecule type" value="Genomic_DNA"/>
</dbReference>
<feature type="transmembrane region" description="Helical" evidence="2">
    <location>
        <begin position="258"/>
        <end position="276"/>
    </location>
</feature>
<dbReference type="Pfam" id="PF13231">
    <property type="entry name" value="PMT_2"/>
    <property type="match status" value="1"/>
</dbReference>
<dbReference type="GO" id="GO:0016757">
    <property type="term" value="F:glycosyltransferase activity"/>
    <property type="evidence" value="ECO:0007669"/>
    <property type="project" value="UniProtKB-KW"/>
</dbReference>
<dbReference type="Proteomes" id="UP000886883">
    <property type="component" value="Unassembled WGS sequence"/>
</dbReference>
<keyword evidence="4" id="KW-0328">Glycosyltransferase</keyword>
<feature type="transmembrane region" description="Helical" evidence="2">
    <location>
        <begin position="571"/>
        <end position="589"/>
    </location>
</feature>
<evidence type="ECO:0000259" key="3">
    <source>
        <dbReference type="Pfam" id="PF13231"/>
    </source>
</evidence>
<dbReference type="AlphaFoldDB" id="A0A9D2MTX0"/>
<feature type="transmembrane region" description="Helical" evidence="2">
    <location>
        <begin position="106"/>
        <end position="126"/>
    </location>
</feature>
<feature type="transmembrane region" description="Helical" evidence="2">
    <location>
        <begin position="233"/>
        <end position="251"/>
    </location>
</feature>